<dbReference type="EMBL" id="BNCF01000008">
    <property type="protein sequence ID" value="GHE34974.1"/>
    <property type="molecule type" value="Genomic_DNA"/>
</dbReference>
<dbReference type="RefSeq" id="WP_146472405.1">
    <property type="nucleotide sequence ID" value="NZ_BNCF01000008.1"/>
</dbReference>
<gene>
    <name evidence="2" type="ORF">GCM10007167_16440</name>
</gene>
<accession>A0A918Z3Q6</accession>
<evidence type="ECO:0000313" key="3">
    <source>
        <dbReference type="Proteomes" id="UP000636453"/>
    </source>
</evidence>
<evidence type="ECO:0000256" key="1">
    <source>
        <dbReference type="SAM" id="SignalP"/>
    </source>
</evidence>
<dbReference type="OrthoDB" id="7563098at2"/>
<sequence>MRTIAMFASLLTGGALAAPAVAEDGDLLAHLPPGSRIEARVDADLTADGRADTAFVGDTGSAYELVVLATRADGSRGVVGRETFEMGGLGPPALRATRKGVLILEELVGGTTATQGTYRYRWDPARGALRLIGLDATFYSRTNAHDAFELSWNLLTGALIARRRALDEGGAYVDRPEERGVRRSGPVLLGDTPDAATLVEAELAARSARTGGDRD</sequence>
<comment type="caution">
    <text evidence="2">The sequence shown here is derived from an EMBL/GenBank/DDBJ whole genome shotgun (WGS) entry which is preliminary data.</text>
</comment>
<dbReference type="Proteomes" id="UP000636453">
    <property type="component" value="Unassembled WGS sequence"/>
</dbReference>
<feature type="signal peptide" evidence="1">
    <location>
        <begin position="1"/>
        <end position="17"/>
    </location>
</feature>
<reference evidence="2" key="2">
    <citation type="submission" date="2020-09" db="EMBL/GenBank/DDBJ databases">
        <authorList>
            <person name="Sun Q."/>
            <person name="Kim S."/>
        </authorList>
    </citation>
    <scope>NUCLEOTIDE SEQUENCE</scope>
    <source>
        <strain evidence="2">KCTC 32020</strain>
    </source>
</reference>
<evidence type="ECO:0000313" key="2">
    <source>
        <dbReference type="EMBL" id="GHE34974.1"/>
    </source>
</evidence>
<reference evidence="2" key="1">
    <citation type="journal article" date="2014" name="Int. J. Syst. Evol. Microbiol.">
        <title>Complete genome sequence of Corynebacterium casei LMG S-19264T (=DSM 44701T), isolated from a smear-ripened cheese.</title>
        <authorList>
            <consortium name="US DOE Joint Genome Institute (JGI-PGF)"/>
            <person name="Walter F."/>
            <person name="Albersmeier A."/>
            <person name="Kalinowski J."/>
            <person name="Ruckert C."/>
        </authorList>
    </citation>
    <scope>NUCLEOTIDE SEQUENCE</scope>
    <source>
        <strain evidence="2">KCTC 32020</strain>
    </source>
</reference>
<protein>
    <submittedName>
        <fullName evidence="2">Uncharacterized protein</fullName>
    </submittedName>
</protein>
<keyword evidence="1" id="KW-0732">Signal</keyword>
<proteinExistence type="predicted"/>
<feature type="chain" id="PRO_5037571461" evidence="1">
    <location>
        <begin position="18"/>
        <end position="215"/>
    </location>
</feature>
<dbReference type="AlphaFoldDB" id="A0A918Z3Q6"/>
<keyword evidence="3" id="KW-1185">Reference proteome</keyword>
<organism evidence="2 3">
    <name type="scientific">Vulcaniibacterium thermophilum</name>
    <dbReference type="NCBI Taxonomy" id="1169913"/>
    <lineage>
        <taxon>Bacteria</taxon>
        <taxon>Pseudomonadati</taxon>
        <taxon>Pseudomonadota</taxon>
        <taxon>Gammaproteobacteria</taxon>
        <taxon>Lysobacterales</taxon>
        <taxon>Lysobacteraceae</taxon>
        <taxon>Vulcaniibacterium</taxon>
    </lineage>
</organism>
<name>A0A918Z3Q6_9GAMM</name>